<accession>A0AAW8QY47</accession>
<comment type="caution">
    <text evidence="3">The sequence shown here is derived from an EMBL/GenBank/DDBJ whole genome shotgun (WGS) entry which is preliminary data.</text>
</comment>
<keyword evidence="2" id="KW-0812">Transmembrane</keyword>
<gene>
    <name evidence="3" type="ORF">RM544_00070</name>
</gene>
<evidence type="ECO:0000256" key="2">
    <source>
        <dbReference type="SAM" id="Phobius"/>
    </source>
</evidence>
<proteinExistence type="predicted"/>
<dbReference type="Proteomes" id="UP001249020">
    <property type="component" value="Unassembled WGS sequence"/>
</dbReference>
<dbReference type="EMBL" id="JAVRIE010000001">
    <property type="protein sequence ID" value="MDT0580926.1"/>
    <property type="molecule type" value="Genomic_DNA"/>
</dbReference>
<reference evidence="3 4" key="1">
    <citation type="submission" date="2023-09" db="EMBL/GenBank/DDBJ databases">
        <authorList>
            <person name="Rey-Velasco X."/>
        </authorList>
    </citation>
    <scope>NUCLEOTIDE SEQUENCE [LARGE SCALE GENOMIC DNA]</scope>
    <source>
        <strain evidence="3 4">W409</strain>
    </source>
</reference>
<feature type="region of interest" description="Disordered" evidence="1">
    <location>
        <begin position="72"/>
        <end position="96"/>
    </location>
</feature>
<feature type="transmembrane region" description="Helical" evidence="2">
    <location>
        <begin position="12"/>
        <end position="33"/>
    </location>
</feature>
<protein>
    <recommendedName>
        <fullName evidence="5">Lipoprotein</fullName>
    </recommendedName>
</protein>
<dbReference type="RefSeq" id="WP_311359743.1">
    <property type="nucleotide sequence ID" value="NZ_JAVRIE010000001.1"/>
</dbReference>
<evidence type="ECO:0000256" key="1">
    <source>
        <dbReference type="SAM" id="MobiDB-lite"/>
    </source>
</evidence>
<dbReference type="AlphaFoldDB" id="A0AAW8QY47"/>
<evidence type="ECO:0000313" key="3">
    <source>
        <dbReference type="EMBL" id="MDT0580926.1"/>
    </source>
</evidence>
<sequence>MTQTLSHKQLYFFFWGLLASIILGLGACSNRYVYESVRQAQIQECERSAEGQARQDCLRGYQMTFEEYEQERKEALGKKEKEEPKLILPTEKKNDT</sequence>
<organism evidence="3 4">
    <name type="scientific">Brumicola blandensis</name>
    <dbReference type="NCBI Taxonomy" id="3075611"/>
    <lineage>
        <taxon>Bacteria</taxon>
        <taxon>Pseudomonadati</taxon>
        <taxon>Pseudomonadota</taxon>
        <taxon>Gammaproteobacteria</taxon>
        <taxon>Alteromonadales</taxon>
        <taxon>Alteromonadaceae</taxon>
        <taxon>Brumicola</taxon>
    </lineage>
</organism>
<name>A0AAW8QY47_9ALTE</name>
<keyword evidence="4" id="KW-1185">Reference proteome</keyword>
<keyword evidence="2" id="KW-1133">Transmembrane helix</keyword>
<evidence type="ECO:0008006" key="5">
    <source>
        <dbReference type="Google" id="ProtNLM"/>
    </source>
</evidence>
<evidence type="ECO:0000313" key="4">
    <source>
        <dbReference type="Proteomes" id="UP001249020"/>
    </source>
</evidence>
<keyword evidence="2" id="KW-0472">Membrane</keyword>